<organism evidence="3 4">
    <name type="scientific">Roseobacter fucihabitans</name>
    <dbReference type="NCBI Taxonomy" id="1537242"/>
    <lineage>
        <taxon>Bacteria</taxon>
        <taxon>Pseudomonadati</taxon>
        <taxon>Pseudomonadota</taxon>
        <taxon>Alphaproteobacteria</taxon>
        <taxon>Rhodobacterales</taxon>
        <taxon>Roseobacteraceae</taxon>
        <taxon>Roseobacter</taxon>
    </lineage>
</organism>
<feature type="transmembrane region" description="Helical" evidence="1">
    <location>
        <begin position="21"/>
        <end position="44"/>
    </location>
</feature>
<name>A0ABZ2BW80_9RHOB</name>
<evidence type="ECO:0000256" key="1">
    <source>
        <dbReference type="SAM" id="Phobius"/>
    </source>
</evidence>
<evidence type="ECO:0000313" key="4">
    <source>
        <dbReference type="Proteomes" id="UP001318682"/>
    </source>
</evidence>
<dbReference type="EMBL" id="CP143423">
    <property type="protein sequence ID" value="WVX49405.1"/>
    <property type="molecule type" value="Genomic_DNA"/>
</dbReference>
<reference evidence="4" key="1">
    <citation type="submission" date="2024-01" db="EMBL/GenBank/DDBJ databases">
        <title>Roseobacter fucihabitans sp. nov., isolated from the brown alga Fucus spiralis.</title>
        <authorList>
            <person name="Hahnke S."/>
            <person name="Berger M."/>
            <person name="Schlingloff A."/>
            <person name="Athale I."/>
            <person name="Neumann-Schaal M."/>
            <person name="Adenaya A."/>
            <person name="Poehlein A."/>
            <person name="Daniel R."/>
            <person name="Pertersen J."/>
            <person name="Brinkhoff T."/>
        </authorList>
    </citation>
    <scope>NUCLEOTIDE SEQUENCE [LARGE SCALE GENOMIC DNA]</scope>
    <source>
        <strain evidence="4">B14</strain>
    </source>
</reference>
<evidence type="ECO:0000313" key="3">
    <source>
        <dbReference type="EMBL" id="WVX49405.1"/>
    </source>
</evidence>
<sequence>MQPKPTKRLIRKRIALFWRAEDGVLTLFTIFMMFMLLMVCGIAVDLMRNEMERVKVQNTLDRAILAAADLQQTLDPQVVVTDYFEKAGISEYLGAVTVTPGDNLPTNYFRTVSASARARTASPYMAMTGVNDLPLYVSGRAEEVVSNLEISLVLDVSGSMNSNSRLVNLKKAAKDFVDQVVNNSLDGRMAISIIPYATQVSIPDNVADVFDLEGINAHSNCINFTADDFDTAAMRLPSPEAGAPAVTPYERTMHFDPWTYRSALSQGDGRYANPHALVSRPVCEANDAREILVLQKDRDILKNYIDALTARGNTSIDIGMKWGTALLDPSLQPLVDDLITDNTVSAQFDARPAPYDSDEYLKVIVLMTDGENTSQYYIEEGYRAGQTDIWWNTREQTYSAYDAENQRFYYSRHFDTDGDGNVQGNDRWGRAPYGCDNPSNSRNRDDWNCEPDAANGGAYNISFPGLWAHTPIRENYYQNYSDWQSGAANRWYYNVFDSVGSTTKNTRTDDICDQAKEAGVVVFTIGFEAPENGQTVLKNCASSASHYFDVDGLEIADAFTAIAHEITQLRLTQ</sequence>
<evidence type="ECO:0000259" key="2">
    <source>
        <dbReference type="Pfam" id="PF13400"/>
    </source>
</evidence>
<accession>A0ABZ2BW80</accession>
<keyword evidence="1" id="KW-0472">Membrane</keyword>
<keyword evidence="1" id="KW-1133">Transmembrane helix</keyword>
<dbReference type="RefSeq" id="WP_187429598.1">
    <property type="nucleotide sequence ID" value="NZ_CP143423.1"/>
</dbReference>
<keyword evidence="1" id="KW-0812">Transmembrane</keyword>
<dbReference type="InterPro" id="IPR028087">
    <property type="entry name" value="Tad_N"/>
</dbReference>
<protein>
    <recommendedName>
        <fullName evidence="2">Putative Flp pilus-assembly TadG-like N-terminal domain-containing protein</fullName>
    </recommendedName>
</protein>
<proteinExistence type="predicted"/>
<dbReference type="Pfam" id="PF13400">
    <property type="entry name" value="Tad"/>
    <property type="match status" value="1"/>
</dbReference>
<keyword evidence="4" id="KW-1185">Reference proteome</keyword>
<dbReference type="Gene3D" id="3.40.50.410">
    <property type="entry name" value="von Willebrand factor, type A domain"/>
    <property type="match status" value="1"/>
</dbReference>
<dbReference type="SUPFAM" id="SSF53300">
    <property type="entry name" value="vWA-like"/>
    <property type="match status" value="1"/>
</dbReference>
<dbReference type="InterPro" id="IPR036465">
    <property type="entry name" value="vWFA_dom_sf"/>
</dbReference>
<feature type="domain" description="Putative Flp pilus-assembly TadG-like N-terminal" evidence="2">
    <location>
        <begin position="23"/>
        <end position="68"/>
    </location>
</feature>
<gene>
    <name evidence="3" type="ORF">ROLI_024990</name>
</gene>
<dbReference type="Proteomes" id="UP001318682">
    <property type="component" value="Chromosome"/>
</dbReference>